<accession>A0A399G7K4</accession>
<dbReference type="KEGG" id="thao:NI17_012180"/>
<dbReference type="Pfam" id="PF01592">
    <property type="entry name" value="NifU_N"/>
    <property type="match status" value="1"/>
</dbReference>
<sequence>MKLDAMYQEIILDHYRNPHRKGLREPFDAESHHINPTCGDEVTLRVHLRPEQNGENGAATVADISYDSMGCSISQASASVMTELLVGKTVDEAMAVLEEFTALMQSRGQAEPDEDVLEDAVAFAGVSKYPARVKCALLAWMAWKDATAKSLATQKEGAA</sequence>
<dbReference type="CDD" id="cd06664">
    <property type="entry name" value="IscU_like"/>
    <property type="match status" value="1"/>
</dbReference>
<proteinExistence type="predicted"/>
<dbReference type="GO" id="GO:0051536">
    <property type="term" value="F:iron-sulfur cluster binding"/>
    <property type="evidence" value="ECO:0007669"/>
    <property type="project" value="InterPro"/>
</dbReference>
<dbReference type="GO" id="GO:0005506">
    <property type="term" value="F:iron ion binding"/>
    <property type="evidence" value="ECO:0007669"/>
    <property type="project" value="InterPro"/>
</dbReference>
<name>A0A399G7K4_9ACTN</name>
<gene>
    <name evidence="1" type="ORF">NI17_012180</name>
</gene>
<dbReference type="Proteomes" id="UP000265719">
    <property type="component" value="Chromosome"/>
</dbReference>
<dbReference type="EMBL" id="CP063196">
    <property type="protein sequence ID" value="UOE17672.1"/>
    <property type="molecule type" value="Genomic_DNA"/>
</dbReference>
<protein>
    <submittedName>
        <fullName evidence="1">SUF system NifU family Fe-S cluster assembly protein</fullName>
    </submittedName>
</protein>
<dbReference type="Gene3D" id="3.90.1010.10">
    <property type="match status" value="1"/>
</dbReference>
<dbReference type="AlphaFoldDB" id="A0A399G7K4"/>
<dbReference type="PANTHER" id="PTHR10093">
    <property type="entry name" value="IRON-SULFUR CLUSTER ASSEMBLY ENZYME NIFU HOMOLOG"/>
    <property type="match status" value="1"/>
</dbReference>
<dbReference type="SUPFAM" id="SSF82649">
    <property type="entry name" value="SufE/NifU"/>
    <property type="match status" value="1"/>
</dbReference>
<dbReference type="OrthoDB" id="9804157at2"/>
<dbReference type="NCBIfam" id="TIGR01994">
    <property type="entry name" value="SUF_scaf_2"/>
    <property type="match status" value="1"/>
</dbReference>
<reference evidence="1" key="1">
    <citation type="submission" date="2020-10" db="EMBL/GenBank/DDBJ databases">
        <title>De novo genome project of the cellulose decomposer Thermobifida halotolerans type strain.</title>
        <authorList>
            <person name="Nagy I."/>
            <person name="Horvath B."/>
            <person name="Kukolya J."/>
            <person name="Nagy I."/>
            <person name="Orsini M."/>
        </authorList>
    </citation>
    <scope>NUCLEOTIDE SEQUENCE</scope>
    <source>
        <strain evidence="1">DSM 44931</strain>
    </source>
</reference>
<dbReference type="RefSeq" id="WP_068692800.1">
    <property type="nucleotide sequence ID" value="NZ_CP063196.1"/>
</dbReference>
<keyword evidence="2" id="KW-1185">Reference proteome</keyword>
<dbReference type="InterPro" id="IPR002871">
    <property type="entry name" value="NIF_FeS_clus_asmbl_NifU_N"/>
</dbReference>
<organism evidence="1 2">
    <name type="scientific">Thermobifida halotolerans</name>
    <dbReference type="NCBI Taxonomy" id="483545"/>
    <lineage>
        <taxon>Bacteria</taxon>
        <taxon>Bacillati</taxon>
        <taxon>Actinomycetota</taxon>
        <taxon>Actinomycetes</taxon>
        <taxon>Streptosporangiales</taxon>
        <taxon>Nocardiopsidaceae</taxon>
        <taxon>Thermobifida</taxon>
    </lineage>
</organism>
<dbReference type="GO" id="GO:0016226">
    <property type="term" value="P:iron-sulfur cluster assembly"/>
    <property type="evidence" value="ECO:0007669"/>
    <property type="project" value="InterPro"/>
</dbReference>
<evidence type="ECO:0000313" key="1">
    <source>
        <dbReference type="EMBL" id="UOE17672.1"/>
    </source>
</evidence>
<evidence type="ECO:0000313" key="2">
    <source>
        <dbReference type="Proteomes" id="UP000265719"/>
    </source>
</evidence>